<evidence type="ECO:0000256" key="3">
    <source>
        <dbReference type="ARBA" id="ARBA00022692"/>
    </source>
</evidence>
<evidence type="ECO:0000256" key="10">
    <source>
        <dbReference type="ARBA" id="ARBA00023157"/>
    </source>
</evidence>
<evidence type="ECO:0000256" key="13">
    <source>
        <dbReference type="ARBA" id="ARBA00023319"/>
    </source>
</evidence>
<keyword evidence="6 14" id="KW-1133">Transmembrane helix</keyword>
<keyword evidence="10" id="KW-1015">Disulfide bond</keyword>
<proteinExistence type="predicted"/>
<protein>
    <recommendedName>
        <fullName evidence="15">Immunoglobulin V-set domain-containing protein</fullName>
    </recommendedName>
</protein>
<evidence type="ECO:0000256" key="8">
    <source>
        <dbReference type="ARBA" id="ARBA00023136"/>
    </source>
</evidence>
<keyword evidence="7" id="KW-1064">Adaptive immunity</keyword>
<feature type="domain" description="Immunoglobulin V-set" evidence="15">
    <location>
        <begin position="3"/>
        <end position="82"/>
    </location>
</feature>
<dbReference type="PANTHER" id="PTHR10441:SF2">
    <property type="entry name" value="T-CELL SURFACE GLYCOPROTEIN CD8 ALPHA CHAIN"/>
    <property type="match status" value="1"/>
</dbReference>
<evidence type="ECO:0000259" key="15">
    <source>
        <dbReference type="Pfam" id="PF07686"/>
    </source>
</evidence>
<evidence type="ECO:0000256" key="7">
    <source>
        <dbReference type="ARBA" id="ARBA00023130"/>
    </source>
</evidence>
<evidence type="ECO:0000256" key="4">
    <source>
        <dbReference type="ARBA" id="ARBA00022729"/>
    </source>
</evidence>
<dbReference type="GO" id="GO:0009897">
    <property type="term" value="C:external side of plasma membrane"/>
    <property type="evidence" value="ECO:0007669"/>
    <property type="project" value="TreeGrafter"/>
</dbReference>
<organism evidence="16 17">
    <name type="scientific">Leptobrachium leishanense</name>
    <name type="common">Leishan spiny toad</name>
    <dbReference type="NCBI Taxonomy" id="445787"/>
    <lineage>
        <taxon>Eukaryota</taxon>
        <taxon>Metazoa</taxon>
        <taxon>Chordata</taxon>
        <taxon>Craniata</taxon>
        <taxon>Vertebrata</taxon>
        <taxon>Euteleostomi</taxon>
        <taxon>Amphibia</taxon>
        <taxon>Batrachia</taxon>
        <taxon>Anura</taxon>
        <taxon>Pelobatoidea</taxon>
        <taxon>Megophryidae</taxon>
        <taxon>Leptobrachium</taxon>
    </lineage>
</organism>
<reference evidence="16" key="2">
    <citation type="submission" date="2025-09" db="UniProtKB">
        <authorList>
            <consortium name="Ensembl"/>
        </authorList>
    </citation>
    <scope>IDENTIFICATION</scope>
</reference>
<keyword evidence="5" id="KW-0391">Immunity</keyword>
<dbReference type="SUPFAM" id="SSF48726">
    <property type="entry name" value="Immunoglobulin"/>
    <property type="match status" value="1"/>
</dbReference>
<evidence type="ECO:0000313" key="16">
    <source>
        <dbReference type="Ensembl" id="ENSLLEP00000009208.1"/>
    </source>
</evidence>
<sequence length="179" mass="19684">MDQGVFWLRQKKDKTSLETILFFSSAGKPAANDLPNSERYKGNKGSSAYELKINPFTESDHGTYYCLIKLSSVLFMSPGIQLYPPTDTPVPTNPPQTKGPKSEDLCNCTAAPEGNNTKNALNISCDLYVWAPLAGLYALLLIALLITCVLRCKRSHPVPAQRSLQTLTQPPHQVENSTV</sequence>
<feature type="transmembrane region" description="Helical" evidence="14">
    <location>
        <begin position="127"/>
        <end position="150"/>
    </location>
</feature>
<evidence type="ECO:0000256" key="5">
    <source>
        <dbReference type="ARBA" id="ARBA00022859"/>
    </source>
</evidence>
<dbReference type="GO" id="GO:0007166">
    <property type="term" value="P:cell surface receptor signaling pathway"/>
    <property type="evidence" value="ECO:0007669"/>
    <property type="project" value="TreeGrafter"/>
</dbReference>
<dbReference type="Gene3D" id="2.60.40.10">
    <property type="entry name" value="Immunoglobulins"/>
    <property type="match status" value="1"/>
</dbReference>
<dbReference type="GeneTree" id="ENSGT00940000156588"/>
<dbReference type="InterPro" id="IPR036179">
    <property type="entry name" value="Ig-like_dom_sf"/>
</dbReference>
<evidence type="ECO:0000256" key="9">
    <source>
        <dbReference type="ARBA" id="ARBA00023139"/>
    </source>
</evidence>
<dbReference type="Pfam" id="PF07686">
    <property type="entry name" value="V-set"/>
    <property type="match status" value="1"/>
</dbReference>
<dbReference type="InterPro" id="IPR013106">
    <property type="entry name" value="Ig_V-set"/>
</dbReference>
<keyword evidence="3 14" id="KW-0812">Transmembrane</keyword>
<keyword evidence="8 14" id="KW-0472">Membrane</keyword>
<dbReference type="AlphaFoldDB" id="A0A8C5M440"/>
<dbReference type="Proteomes" id="UP000694569">
    <property type="component" value="Unplaced"/>
</dbReference>
<keyword evidence="13" id="KW-0393">Immunoglobulin domain</keyword>
<dbReference type="GO" id="GO:0045065">
    <property type="term" value="P:cytotoxic T cell differentiation"/>
    <property type="evidence" value="ECO:0007669"/>
    <property type="project" value="TreeGrafter"/>
</dbReference>
<keyword evidence="9" id="KW-0564">Palmitate</keyword>
<name>A0A8C5M440_9ANUR</name>
<dbReference type="Ensembl" id="ENSLLET00000009564.1">
    <property type="protein sequence ID" value="ENSLLEP00000009208.1"/>
    <property type="gene ID" value="ENSLLEG00000005851.1"/>
</dbReference>
<dbReference type="GO" id="GO:0002456">
    <property type="term" value="P:T cell mediated immunity"/>
    <property type="evidence" value="ECO:0007669"/>
    <property type="project" value="TreeGrafter"/>
</dbReference>
<comment type="subcellular location">
    <subcellularLocation>
        <location evidence="1">Cell membrane</location>
        <topology evidence="1">Single-pass type I membrane protein</topology>
    </subcellularLocation>
</comment>
<keyword evidence="4" id="KW-0732">Signal</keyword>
<evidence type="ECO:0000256" key="2">
    <source>
        <dbReference type="ARBA" id="ARBA00022475"/>
    </source>
</evidence>
<evidence type="ECO:0000256" key="14">
    <source>
        <dbReference type="SAM" id="Phobius"/>
    </source>
</evidence>
<accession>A0A8C5M440</accession>
<keyword evidence="17" id="KW-1185">Reference proteome</keyword>
<dbReference type="InterPro" id="IPR015468">
    <property type="entry name" value="CD8_asu"/>
</dbReference>
<reference evidence="16" key="1">
    <citation type="submission" date="2025-08" db="UniProtKB">
        <authorList>
            <consortium name="Ensembl"/>
        </authorList>
    </citation>
    <scope>IDENTIFICATION</scope>
</reference>
<dbReference type="InterPro" id="IPR013783">
    <property type="entry name" value="Ig-like_fold"/>
</dbReference>
<dbReference type="PANTHER" id="PTHR10441">
    <property type="entry name" value="CD8 ALPHA CHAIN"/>
    <property type="match status" value="1"/>
</dbReference>
<keyword evidence="12" id="KW-0449">Lipoprotein</keyword>
<evidence type="ECO:0000313" key="17">
    <source>
        <dbReference type="Proteomes" id="UP000694569"/>
    </source>
</evidence>
<keyword evidence="2" id="KW-1003">Cell membrane</keyword>
<evidence type="ECO:0000256" key="1">
    <source>
        <dbReference type="ARBA" id="ARBA00004251"/>
    </source>
</evidence>
<evidence type="ECO:0000256" key="11">
    <source>
        <dbReference type="ARBA" id="ARBA00023180"/>
    </source>
</evidence>
<evidence type="ECO:0000256" key="12">
    <source>
        <dbReference type="ARBA" id="ARBA00023288"/>
    </source>
</evidence>
<keyword evidence="11" id="KW-0325">Glycoprotein</keyword>
<evidence type="ECO:0000256" key="6">
    <source>
        <dbReference type="ARBA" id="ARBA00022989"/>
    </source>
</evidence>